<dbReference type="AlphaFoldDB" id="V6TZ03"/>
<dbReference type="EMBL" id="AHHH01000091">
    <property type="protein sequence ID" value="ESU42225.1"/>
    <property type="molecule type" value="Genomic_DNA"/>
</dbReference>
<protein>
    <submittedName>
        <fullName evidence="2">DNA-dependent RNA polymerase beta' subunit/160 kD subunit</fullName>
    </submittedName>
</protein>
<organism evidence="2 3">
    <name type="scientific">Giardia intestinalis</name>
    <name type="common">Giardia lamblia</name>
    <dbReference type="NCBI Taxonomy" id="5741"/>
    <lineage>
        <taxon>Eukaryota</taxon>
        <taxon>Metamonada</taxon>
        <taxon>Diplomonadida</taxon>
        <taxon>Hexamitidae</taxon>
        <taxon>Giardiinae</taxon>
        <taxon>Giardia</taxon>
    </lineage>
</organism>
<feature type="compositionally biased region" description="Polar residues" evidence="1">
    <location>
        <begin position="10"/>
        <end position="21"/>
    </location>
</feature>
<dbReference type="Proteomes" id="UP000018040">
    <property type="component" value="Unassembled WGS sequence"/>
</dbReference>
<evidence type="ECO:0000313" key="2">
    <source>
        <dbReference type="EMBL" id="ESU42225.1"/>
    </source>
</evidence>
<evidence type="ECO:0000256" key="1">
    <source>
        <dbReference type="SAM" id="MobiDB-lite"/>
    </source>
</evidence>
<comment type="caution">
    <text evidence="2">The sequence shown here is derived from an EMBL/GenBank/DDBJ whole genome shotgun (WGS) entry which is preliminary data.</text>
</comment>
<gene>
    <name evidence="2" type="ORF">GSB_152881</name>
</gene>
<evidence type="ECO:0000313" key="3">
    <source>
        <dbReference type="Proteomes" id="UP000018040"/>
    </source>
</evidence>
<sequence length="110" mass="11344">MISRSKYQHRPTSGHSLSGSRTAGWHQRGASGNSISGLDYTTVKAVRGAEQEKEHTVAPLSNAPVLGSARSAALTGAAGCAHWTRGASTYPERPAICQTGVEGIDAAVAV</sequence>
<reference evidence="3" key="1">
    <citation type="submission" date="2012-02" db="EMBL/GenBank/DDBJ databases">
        <title>Genome sequencing of Giardia lamblia Genotypes A2 and B isolates (DH and GS) and comparative analysis with the genomes of Genotypes A1 and E (WB and Pig).</title>
        <authorList>
            <person name="Adam R."/>
            <person name="Dahlstrom E."/>
            <person name="Martens C."/>
            <person name="Bruno D."/>
            <person name="Barbian K."/>
            <person name="Porcella S.F."/>
            <person name="Nash T."/>
        </authorList>
    </citation>
    <scope>NUCLEOTIDE SEQUENCE</scope>
    <source>
        <strain evidence="3">GS</strain>
    </source>
</reference>
<feature type="region of interest" description="Disordered" evidence="1">
    <location>
        <begin position="1"/>
        <end position="36"/>
    </location>
</feature>
<name>V6TZ03_GIAIN</name>
<proteinExistence type="predicted"/>
<accession>V6TZ03</accession>
<reference evidence="2 3" key="2">
    <citation type="journal article" date="2013" name="Genome Biol. Evol.">
        <title>Genome sequencing of Giardia lamblia genotypes A2 and B isolates (DH and GS) and comparative analysis with the genomes of genotypes A1 and E (WB and Pig).</title>
        <authorList>
            <person name="Adam R.D."/>
            <person name="Dahlstrom E.W."/>
            <person name="Martens C.A."/>
            <person name="Bruno D.P."/>
            <person name="Barbian K.D."/>
            <person name="Ricklefs S.M."/>
            <person name="Hernandez M.M."/>
            <person name="Narla N.P."/>
            <person name="Patel R.B."/>
            <person name="Porcella S.F."/>
            <person name="Nash T.E."/>
        </authorList>
    </citation>
    <scope>NUCLEOTIDE SEQUENCE [LARGE SCALE GENOMIC DNA]</scope>
    <source>
        <strain evidence="2 3">GS</strain>
    </source>
</reference>